<organism evidence="25 26">
    <name type="scientific">macacine gammaherpesvirus 10</name>
    <dbReference type="NCBI Taxonomy" id="2560569"/>
    <lineage>
        <taxon>Viruses</taxon>
        <taxon>Duplodnaviria</taxon>
        <taxon>Heunggongvirae</taxon>
        <taxon>Peploviricota</taxon>
        <taxon>Herviviricetes</taxon>
        <taxon>Herpesvirales</taxon>
        <taxon>Orthoherpesviridae</taxon>
        <taxon>Gammaherpesvirinae</taxon>
        <taxon>Lymphocryptovirus</taxon>
        <taxon>Lymphocryptovirus macacinegamma10</taxon>
    </lineage>
</organism>
<evidence type="ECO:0000256" key="10">
    <source>
        <dbReference type="ARBA" id="ARBA00022632"/>
    </source>
</evidence>
<keyword evidence="11" id="KW-0808">Transferase</keyword>
<evidence type="ECO:0000256" key="14">
    <source>
        <dbReference type="ARBA" id="ARBA00022840"/>
    </source>
</evidence>
<comment type="catalytic activity">
    <reaction evidence="19">
        <text>L-threonyl-[protein] + ATP = O-phospho-L-threonyl-[protein] + ADP + H(+)</text>
        <dbReference type="Rhea" id="RHEA:46608"/>
        <dbReference type="Rhea" id="RHEA-COMP:11060"/>
        <dbReference type="Rhea" id="RHEA-COMP:11605"/>
        <dbReference type="ChEBI" id="CHEBI:15378"/>
        <dbReference type="ChEBI" id="CHEBI:30013"/>
        <dbReference type="ChEBI" id="CHEBI:30616"/>
        <dbReference type="ChEBI" id="CHEBI:61977"/>
        <dbReference type="ChEBI" id="CHEBI:456216"/>
        <dbReference type="EC" id="2.7.11.1"/>
    </reaction>
</comment>
<evidence type="ECO:0000256" key="20">
    <source>
        <dbReference type="ARBA" id="ARBA00048679"/>
    </source>
</evidence>
<keyword evidence="18" id="KW-1122">Modulation of host chromatin by virus</keyword>
<keyword evidence="16" id="KW-1092">Inhibition of host IRF3 by virus</keyword>
<evidence type="ECO:0000256" key="23">
    <source>
        <dbReference type="SAM" id="MobiDB-lite"/>
    </source>
</evidence>
<evidence type="ECO:0000256" key="22">
    <source>
        <dbReference type="ARBA" id="ARBA00068679"/>
    </source>
</evidence>
<evidence type="ECO:0000256" key="17">
    <source>
        <dbReference type="ARBA" id="ARBA00023280"/>
    </source>
</evidence>
<dbReference type="RefSeq" id="YP_010084679.1">
    <property type="nucleotide sequence ID" value="NC_055142.1"/>
</dbReference>
<evidence type="ECO:0000313" key="25">
    <source>
        <dbReference type="EMBL" id="ALF03250.1"/>
    </source>
</evidence>
<evidence type="ECO:0000256" key="4">
    <source>
        <dbReference type="ARBA" id="ARBA00022482"/>
    </source>
</evidence>
<dbReference type="SMART" id="SM00220">
    <property type="entry name" value="S_TKc"/>
    <property type="match status" value="1"/>
</dbReference>
<proteinExistence type="predicted"/>
<keyword evidence="4" id="KW-1113">Inhibition of host RLR pathway by virus</keyword>
<name>A0A0S0DJQ8_9GAMA</name>
<feature type="domain" description="Protein kinase" evidence="24">
    <location>
        <begin position="79"/>
        <end position="410"/>
    </location>
</feature>
<comment type="subunit">
    <text evidence="21">Interacts with host NUP62 and NUP153; this interaction plays a role in nuclear targeting of BGLF4. Interacts with host SUMO1 and SUMO2.</text>
</comment>
<dbReference type="SUPFAM" id="SSF56112">
    <property type="entry name" value="Protein kinase-like (PK-like)"/>
    <property type="match status" value="1"/>
</dbReference>
<evidence type="ECO:0000256" key="21">
    <source>
        <dbReference type="ARBA" id="ARBA00062070"/>
    </source>
</evidence>
<dbReference type="FunFam" id="1.10.510.10:FF:001645">
    <property type="entry name" value="Serine/threonine-protein kinase BGLF4"/>
    <property type="match status" value="1"/>
</dbReference>
<dbReference type="Proteomes" id="UP000147540">
    <property type="component" value="Segment"/>
</dbReference>
<evidence type="ECO:0000256" key="16">
    <source>
        <dbReference type="ARBA" id="ARBA00022931"/>
    </source>
</evidence>
<feature type="region of interest" description="Disordered" evidence="23">
    <location>
        <begin position="1"/>
        <end position="30"/>
    </location>
</feature>
<dbReference type="GO" id="GO:0042025">
    <property type="term" value="C:host cell nucleus"/>
    <property type="evidence" value="ECO:0007669"/>
    <property type="project" value="UniProtKB-SubCell"/>
</dbReference>
<dbReference type="EMBL" id="KP676001">
    <property type="protein sequence ID" value="ALF03250.1"/>
    <property type="molecule type" value="Genomic_DNA"/>
</dbReference>
<keyword evidence="14" id="KW-0067">ATP-binding</keyword>
<keyword evidence="6" id="KW-0723">Serine/threonine-protein kinase</keyword>
<evidence type="ECO:0000259" key="24">
    <source>
        <dbReference type="PROSITE" id="PS50011"/>
    </source>
</evidence>
<gene>
    <name evidence="25" type="primary">BGLF4</name>
</gene>
<evidence type="ECO:0000256" key="15">
    <source>
        <dbReference type="ARBA" id="ARBA00022844"/>
    </source>
</evidence>
<evidence type="ECO:0000256" key="6">
    <source>
        <dbReference type="ARBA" id="ARBA00022527"/>
    </source>
</evidence>
<protein>
    <recommendedName>
        <fullName evidence="22">Serine/threonine-protein kinase BGLF4</fullName>
        <ecNumber evidence="3">2.7.11.1</ecNumber>
    </recommendedName>
</protein>
<dbReference type="InterPro" id="IPR011009">
    <property type="entry name" value="Kinase-like_dom_sf"/>
</dbReference>
<keyword evidence="12" id="KW-0547">Nucleotide-binding</keyword>
<feature type="compositionally biased region" description="Low complexity" evidence="23">
    <location>
        <begin position="15"/>
        <end position="24"/>
    </location>
</feature>
<sequence length="430" mass="48499">MDDVTMDAERSPTNSSSSGELSVSPEPPREPQAFLGKVTVIDYFTFQHKHLKVTNIDDMTETLYVKLPEELTRCDHLPITCEYLLGRGSYGAVYVYGENATVKLYDAVTELYHELMVCDMIQIGKATSEDGQDKALVDYLSACTSCHALFMPQFRCSLQDYGHWNDGSIEPLVQGFQGLKDAVYFLNQHCGLFHSDISPSNILVDFTPTMWGMGRLVLTDYGTASLHDRNKILDVRLKSAKGRQLYRLYYQREPFSIAKDTYKPLCLLSKCYILRGAGHLPDPSACGPVGSQTALRLDLQSLGYSLLYGVMKLADTTHKIPYPNPDMGFDRSDPLYFLQFAAPKVVLLEVLSQMWNLNLDVGLTSCGESPCVDVTEEHMSQFLQWCRGLKKRFKESHFFNCRPRFEHPLLPGLVAELLADEYFGPDGRRG</sequence>
<keyword evidence="5" id="KW-0244">Early protein</keyword>
<dbReference type="EC" id="2.7.11.1" evidence="3"/>
<keyword evidence="10" id="KW-1090">Inhibition of host innate immune response by virus</keyword>
<reference evidence="25 26" key="1">
    <citation type="journal article" date="2015" name="Virology">
        <title>The genomic sequence of lymphocryptovirus from cynomolgus macaque.</title>
        <authorList>
            <person name="Kamperschroer C."/>
            <person name="Gosink M.M."/>
            <person name="Kumpf S.W."/>
            <person name="O'Donnell L.M."/>
            <person name="Tartaro K.R."/>
        </authorList>
    </citation>
    <scope>NUCLEOTIDE SEQUENCE [LARGE SCALE GENOMIC DNA]</scope>
    <source>
        <strain evidence="25">Pfe-lcl-E3</strain>
    </source>
</reference>
<keyword evidence="15" id="KW-0946">Virion</keyword>
<evidence type="ECO:0000256" key="5">
    <source>
        <dbReference type="ARBA" id="ARBA00022518"/>
    </source>
</evidence>
<evidence type="ECO:0000256" key="3">
    <source>
        <dbReference type="ARBA" id="ARBA00012513"/>
    </source>
</evidence>
<dbReference type="PROSITE" id="PS50011">
    <property type="entry name" value="PROTEIN_KINASE_DOM"/>
    <property type="match status" value="1"/>
</dbReference>
<dbReference type="PROSITE" id="PS00109">
    <property type="entry name" value="PROTEIN_KINASE_TYR"/>
    <property type="match status" value="1"/>
</dbReference>
<evidence type="ECO:0000256" key="8">
    <source>
        <dbReference type="ARBA" id="ARBA00022580"/>
    </source>
</evidence>
<dbReference type="InterPro" id="IPR000719">
    <property type="entry name" value="Prot_kinase_dom"/>
</dbReference>
<keyword evidence="26" id="KW-1185">Reference proteome</keyword>
<evidence type="ECO:0000256" key="9">
    <source>
        <dbReference type="ARBA" id="ARBA00022581"/>
    </source>
</evidence>
<evidence type="ECO:0000256" key="13">
    <source>
        <dbReference type="ARBA" id="ARBA00022777"/>
    </source>
</evidence>
<keyword evidence="13" id="KW-0418">Kinase</keyword>
<evidence type="ECO:0000256" key="18">
    <source>
        <dbReference type="ARBA" id="ARBA00023330"/>
    </source>
</evidence>
<dbReference type="GO" id="GO:0005524">
    <property type="term" value="F:ATP binding"/>
    <property type="evidence" value="ECO:0007669"/>
    <property type="project" value="UniProtKB-KW"/>
</dbReference>
<evidence type="ECO:0000256" key="2">
    <source>
        <dbReference type="ARBA" id="ARBA00004535"/>
    </source>
</evidence>
<dbReference type="GeneID" id="65099676"/>
<comment type="catalytic activity">
    <reaction evidence="20">
        <text>L-seryl-[protein] + ATP = O-phospho-L-seryl-[protein] + ADP + H(+)</text>
        <dbReference type="Rhea" id="RHEA:17989"/>
        <dbReference type="Rhea" id="RHEA-COMP:9863"/>
        <dbReference type="Rhea" id="RHEA-COMP:11604"/>
        <dbReference type="ChEBI" id="CHEBI:15378"/>
        <dbReference type="ChEBI" id="CHEBI:29999"/>
        <dbReference type="ChEBI" id="CHEBI:30616"/>
        <dbReference type="ChEBI" id="CHEBI:83421"/>
        <dbReference type="ChEBI" id="CHEBI:456216"/>
        <dbReference type="EC" id="2.7.11.1"/>
    </reaction>
</comment>
<keyword evidence="17" id="KW-0899">Viral immunoevasion</keyword>
<dbReference type="Gene3D" id="1.10.510.10">
    <property type="entry name" value="Transferase(Phosphotransferase) domain 1"/>
    <property type="match status" value="1"/>
</dbReference>
<evidence type="ECO:0000256" key="11">
    <source>
        <dbReference type="ARBA" id="ARBA00022679"/>
    </source>
</evidence>
<dbReference type="KEGG" id="vg:65099676"/>
<evidence type="ECO:0000256" key="12">
    <source>
        <dbReference type="ARBA" id="ARBA00022741"/>
    </source>
</evidence>
<dbReference type="GO" id="GO:0004674">
    <property type="term" value="F:protein serine/threonine kinase activity"/>
    <property type="evidence" value="ECO:0007669"/>
    <property type="project" value="UniProtKB-KW"/>
</dbReference>
<dbReference type="GO" id="GO:0039548">
    <property type="term" value="P:symbiont-mediated suppression of host cytoplasmic pattern recognition receptor signaling pathway via inhibition of IRF3 activity"/>
    <property type="evidence" value="ECO:0007669"/>
    <property type="project" value="UniProtKB-KW"/>
</dbReference>
<keyword evidence="8" id="KW-0920">Virion tegument</keyword>
<dbReference type="GO" id="GO:0039525">
    <property type="term" value="P:symbiont-mediated perturbation of host chromatin organization"/>
    <property type="evidence" value="ECO:0007669"/>
    <property type="project" value="UniProtKB-KW"/>
</dbReference>
<comment type="subcellular location">
    <subcellularLocation>
        <location evidence="1">Host nucleus</location>
    </subcellularLocation>
    <subcellularLocation>
        <location evidence="2">Virion tegument</location>
    </subcellularLocation>
</comment>
<evidence type="ECO:0000313" key="26">
    <source>
        <dbReference type="Proteomes" id="UP000147540"/>
    </source>
</evidence>
<keyword evidence="7" id="KW-1048">Host nucleus</keyword>
<accession>A0A0S0DJQ8</accession>
<dbReference type="GO" id="GO:0019033">
    <property type="term" value="C:viral tegument"/>
    <property type="evidence" value="ECO:0007669"/>
    <property type="project" value="UniProtKB-SubCell"/>
</dbReference>
<evidence type="ECO:0000256" key="19">
    <source>
        <dbReference type="ARBA" id="ARBA00047899"/>
    </source>
</evidence>
<keyword evidence="9" id="KW-0945">Host-virus interaction</keyword>
<evidence type="ECO:0000256" key="7">
    <source>
        <dbReference type="ARBA" id="ARBA00022562"/>
    </source>
</evidence>
<dbReference type="InterPro" id="IPR008266">
    <property type="entry name" value="Tyr_kinase_AS"/>
</dbReference>
<evidence type="ECO:0000256" key="1">
    <source>
        <dbReference type="ARBA" id="ARBA00004147"/>
    </source>
</evidence>